<dbReference type="Gene3D" id="3.40.30.40">
    <property type="entry name" value="Perfringolysin"/>
    <property type="match status" value="1"/>
</dbReference>
<dbReference type="InterPro" id="IPR036363">
    <property type="entry name" value="Thiol_cytolysin_ab_sf"/>
</dbReference>
<name>A0A2K0XCD2_9BACT</name>
<protein>
    <recommendedName>
        <fullName evidence="4">Thiol-activated cytolysin</fullName>
    </recommendedName>
</protein>
<organism evidence="2 3">
    <name type="scientific">Hoylesella timonensis</name>
    <dbReference type="NCBI Taxonomy" id="386414"/>
    <lineage>
        <taxon>Bacteria</taxon>
        <taxon>Pseudomonadati</taxon>
        <taxon>Bacteroidota</taxon>
        <taxon>Bacteroidia</taxon>
        <taxon>Bacteroidales</taxon>
        <taxon>Prevotellaceae</taxon>
        <taxon>Hoylesella</taxon>
    </lineage>
</organism>
<dbReference type="RefSeq" id="WP_103004078.1">
    <property type="nucleotide sequence ID" value="NZ_JADMXI010000040.1"/>
</dbReference>
<reference evidence="2 3" key="1">
    <citation type="submission" date="2017-03" db="EMBL/GenBank/DDBJ databases">
        <authorList>
            <person name="Afonso C.L."/>
            <person name="Miller P.J."/>
            <person name="Scott M.A."/>
            <person name="Spackman E."/>
            <person name="Goraichik I."/>
            <person name="Dimitrov K.M."/>
            <person name="Suarez D.L."/>
            <person name="Swayne D.E."/>
        </authorList>
    </citation>
    <scope>NUCLEOTIDE SEQUENCE [LARGE SCALE GENOMIC DNA]</scope>
    <source>
        <strain evidence="2 3">DNF00076</strain>
    </source>
</reference>
<dbReference type="InterPro" id="IPR001869">
    <property type="entry name" value="Thiol_cytolysin"/>
</dbReference>
<dbReference type="InterPro" id="IPR036359">
    <property type="entry name" value="Thiol_cytolysin_sf"/>
</dbReference>
<dbReference type="Pfam" id="PF01289">
    <property type="entry name" value="Thiol_cytolysin"/>
    <property type="match status" value="1"/>
</dbReference>
<dbReference type="GO" id="GO:0015485">
    <property type="term" value="F:cholesterol binding"/>
    <property type="evidence" value="ECO:0007669"/>
    <property type="project" value="InterPro"/>
</dbReference>
<feature type="chain" id="PRO_5014388250" description="Thiol-activated cytolysin" evidence="1">
    <location>
        <begin position="26"/>
        <end position="542"/>
    </location>
</feature>
<comment type="caution">
    <text evidence="2">The sequence shown here is derived from an EMBL/GenBank/DDBJ whole genome shotgun (WGS) entry which is preliminary data.</text>
</comment>
<dbReference type="Proteomes" id="UP000236634">
    <property type="component" value="Unassembled WGS sequence"/>
</dbReference>
<evidence type="ECO:0000313" key="2">
    <source>
        <dbReference type="EMBL" id="PNP92200.1"/>
    </source>
</evidence>
<feature type="signal peptide" evidence="1">
    <location>
        <begin position="1"/>
        <end position="25"/>
    </location>
</feature>
<dbReference type="AlphaFoldDB" id="A0A2K0XCD2"/>
<dbReference type="EMBL" id="NBAX01000012">
    <property type="protein sequence ID" value="PNP92200.1"/>
    <property type="molecule type" value="Genomic_DNA"/>
</dbReference>
<gene>
    <name evidence="2" type="ORF">BFS16_11540</name>
</gene>
<sequence>MKKIKLHAPKIWLPMVAVLALCACSSEDPLVDDETTNPVPNESFSFANYSLGVGMARSGAPTPNVPPAPTPGTETSSYDFVNGVPGVKITRTTYHQSGTAYNEFMIFNPAQTSIYPGHVFVGGSVTSGEYKPVKGQKLNPIVISNTLVPREPGSLSSRPLNDPTWSSYQDVLKDWLSFGAQDAGAMTEYEYHQVTLDRSGSVQLSGSIGTSAKLTWDLSNSWQRNKTHVLLKFIQKVYSVSMDTPTGCILANAPEVAKNFDGTIPVYVSDVYYGRIAYMLVSSNYTYDEVTAAIGLLLPNWGNLSLNLQTQYKKVLDESALHLLCIGGKAEQHGRLADGGWEGFRKSLAEPMPISTAEPISYTLRYVDDNSVAQVLTTDRFPIISSVFVPECKSISFKLTPSALEAAAASKPDLYVWGNATMKLPNGQTISLFKAPYSDAYKMNGPNIYTQIDAPTATIMLNRNGMDMEAFLNQKVEITVTLGNTVAAGTTKGDDLGTVTITKTLKDLIFDAKDYQFGMQTRRKIAVDYHGSIVFDVSYATE</sequence>
<evidence type="ECO:0008006" key="4">
    <source>
        <dbReference type="Google" id="ProtNLM"/>
    </source>
</evidence>
<dbReference type="SUPFAM" id="SSF56978">
    <property type="entry name" value="Perfringolysin"/>
    <property type="match status" value="1"/>
</dbReference>
<keyword evidence="1" id="KW-0732">Signal</keyword>
<evidence type="ECO:0000256" key="1">
    <source>
        <dbReference type="SAM" id="SignalP"/>
    </source>
</evidence>
<proteinExistence type="predicted"/>
<dbReference type="Gene3D" id="3.90.840.10">
    <property type="entry name" value="Thiol-activated cytolysin superfamily/Thiol-activated cytolysin, alpha-beta domain"/>
    <property type="match status" value="1"/>
</dbReference>
<dbReference type="PROSITE" id="PS51257">
    <property type="entry name" value="PROKAR_LIPOPROTEIN"/>
    <property type="match status" value="1"/>
</dbReference>
<evidence type="ECO:0000313" key="3">
    <source>
        <dbReference type="Proteomes" id="UP000236634"/>
    </source>
</evidence>
<accession>A0A2K0XCD2</accession>